<evidence type="ECO:0000313" key="4">
    <source>
        <dbReference type="EMBL" id="RZF39071.1"/>
    </source>
</evidence>
<dbReference type="Pfam" id="PF13898">
    <property type="entry name" value="MINDY-3_4_CD"/>
    <property type="match status" value="2"/>
</dbReference>
<dbReference type="OrthoDB" id="10263628at2759"/>
<organism evidence="4 5">
    <name type="scientific">Laodelphax striatellus</name>
    <name type="common">Small brown planthopper</name>
    <name type="synonym">Delphax striatella</name>
    <dbReference type="NCBI Taxonomy" id="195883"/>
    <lineage>
        <taxon>Eukaryota</taxon>
        <taxon>Metazoa</taxon>
        <taxon>Ecdysozoa</taxon>
        <taxon>Arthropoda</taxon>
        <taxon>Hexapoda</taxon>
        <taxon>Insecta</taxon>
        <taxon>Pterygota</taxon>
        <taxon>Neoptera</taxon>
        <taxon>Paraneoptera</taxon>
        <taxon>Hemiptera</taxon>
        <taxon>Auchenorrhyncha</taxon>
        <taxon>Fulgoroidea</taxon>
        <taxon>Delphacidae</taxon>
        <taxon>Criomorphinae</taxon>
        <taxon>Laodelphax</taxon>
    </lineage>
</organism>
<dbReference type="EMBL" id="QKKF02020774">
    <property type="protein sequence ID" value="RZF39071.1"/>
    <property type="molecule type" value="Genomic_DNA"/>
</dbReference>
<dbReference type="PANTHER" id="PTHR12473:SF8">
    <property type="entry name" value="UBIQUITIN CARBOXYL-TERMINAL HYDROLASE MINDY-4-RELATED"/>
    <property type="match status" value="1"/>
</dbReference>
<comment type="caution">
    <text evidence="4">The sequence shown here is derived from an EMBL/GenBank/DDBJ whole genome shotgun (WGS) entry which is preliminary data.</text>
</comment>
<comment type="similarity">
    <text evidence="1 2">Belongs to the MINDY deubiquitinase family. FAM188 subfamily.</text>
</comment>
<reference evidence="4 5" key="1">
    <citation type="journal article" date="2017" name="Gigascience">
        <title>Genome sequence of the small brown planthopper, Laodelphax striatellus.</title>
        <authorList>
            <person name="Zhu J."/>
            <person name="Jiang F."/>
            <person name="Wang X."/>
            <person name="Yang P."/>
            <person name="Bao Y."/>
            <person name="Zhao W."/>
            <person name="Wang W."/>
            <person name="Lu H."/>
            <person name="Wang Q."/>
            <person name="Cui N."/>
            <person name="Li J."/>
            <person name="Chen X."/>
            <person name="Luo L."/>
            <person name="Yu J."/>
            <person name="Kang L."/>
            <person name="Cui F."/>
        </authorList>
    </citation>
    <scope>NUCLEOTIDE SEQUENCE [LARGE SCALE GENOMIC DNA]</scope>
    <source>
        <strain evidence="4">Lst14</strain>
    </source>
</reference>
<dbReference type="Proteomes" id="UP000291343">
    <property type="component" value="Unassembled WGS sequence"/>
</dbReference>
<keyword evidence="2" id="KW-0788">Thiol protease</keyword>
<protein>
    <recommendedName>
        <fullName evidence="2">Ubiquitin carboxyl-terminal hydrolase MINDY</fullName>
        <ecNumber evidence="2">3.4.19.12</ecNumber>
    </recommendedName>
</protein>
<feature type="non-terminal residue" evidence="4">
    <location>
        <position position="365"/>
    </location>
</feature>
<gene>
    <name evidence="4" type="ORF">LSTR_LSTR006608</name>
</gene>
<evidence type="ECO:0000313" key="5">
    <source>
        <dbReference type="Proteomes" id="UP000291343"/>
    </source>
</evidence>
<dbReference type="InParanoid" id="A0A482X1K9"/>
<dbReference type="InterPro" id="IPR039785">
    <property type="entry name" value="MINY3/4"/>
</dbReference>
<dbReference type="EC" id="3.4.19.12" evidence="2"/>
<keyword evidence="2" id="KW-0378">Hydrolase</keyword>
<sequence length="365" mass="41802">MVMEPRVHFREACKKTKEDRDRERERGKSGSSIKFETLAKALQVSVTSARRAEARTISDRVMYARNQQRALTKTTVAGGTPITEEMACELRQVVFGTAVAPPRGEWLRTSILFNTPEKENAFGLKTPKNGTRGLVAVLQAFVIKQLLFEKKDCTDPPEELLKPNRMKQLDAITMAMAEILWKIAEQTTVSQNKTEVSEKPVVVMVLPQENTYIQHSINYFQDGLTERLHVFEFTELDELQIFIKRYLYLAVPQWGMLSRNEIGFLYYEEKLDDQSKVPGSRLKTPALPVWIIFCNGHYAVVFNTNRELLRNYHAERRFDLVYYSPGGSTCSMTVDTSQDDDQKLELNEEDTTSNTATTVEKVIHT</sequence>
<feature type="domain" description="Deubiquitinating enzyme MINDY-3/4 conserved" evidence="3">
    <location>
        <begin position="91"/>
        <end position="365"/>
    </location>
</feature>
<keyword evidence="5" id="KW-1185">Reference proteome</keyword>
<dbReference type="AlphaFoldDB" id="A0A482X1K9"/>
<comment type="function">
    <text evidence="2">Hydrolase that can remove 'Lys-48'-linked conjugated ubiquitin from proteins.</text>
</comment>
<keyword evidence="2" id="KW-0833">Ubl conjugation pathway</keyword>
<dbReference type="GO" id="GO:0006508">
    <property type="term" value="P:proteolysis"/>
    <property type="evidence" value="ECO:0007669"/>
    <property type="project" value="UniProtKB-KW"/>
</dbReference>
<accession>A0A482X1K9</accession>
<proteinExistence type="inferred from homology"/>
<dbReference type="GO" id="GO:1990380">
    <property type="term" value="F:K48-linked deubiquitinase activity"/>
    <property type="evidence" value="ECO:0007669"/>
    <property type="project" value="UniProtKB-UniRule"/>
</dbReference>
<dbReference type="GO" id="GO:0004843">
    <property type="term" value="F:cysteine-type deubiquitinase activity"/>
    <property type="evidence" value="ECO:0007669"/>
    <property type="project" value="UniProtKB-UniRule"/>
</dbReference>
<comment type="catalytic activity">
    <reaction evidence="2">
        <text>Thiol-dependent hydrolysis of ester, thioester, amide, peptide and isopeptide bonds formed by the C-terminal Gly of ubiquitin (a 76-residue protein attached to proteins as an intracellular targeting signal).</text>
        <dbReference type="EC" id="3.4.19.12"/>
    </reaction>
</comment>
<keyword evidence="2" id="KW-0645">Protease</keyword>
<dbReference type="GO" id="GO:0071108">
    <property type="term" value="P:protein K48-linked deubiquitination"/>
    <property type="evidence" value="ECO:0007669"/>
    <property type="project" value="InterPro"/>
</dbReference>
<dbReference type="SMART" id="SM01174">
    <property type="entry name" value="DUF4205"/>
    <property type="match status" value="1"/>
</dbReference>
<evidence type="ECO:0000259" key="3">
    <source>
        <dbReference type="SMART" id="SM01174"/>
    </source>
</evidence>
<dbReference type="InterPro" id="IPR025257">
    <property type="entry name" value="MINDY-3/4_CD"/>
</dbReference>
<evidence type="ECO:0000256" key="1">
    <source>
        <dbReference type="ARBA" id="ARBA00011074"/>
    </source>
</evidence>
<evidence type="ECO:0000256" key="2">
    <source>
        <dbReference type="RuleBase" id="RU367088"/>
    </source>
</evidence>
<dbReference type="PANTHER" id="PTHR12473">
    <property type="entry name" value="UBIQUITIN CARBOXYL-TERMINAL HYDROLASE MINDY-4-RELATED"/>
    <property type="match status" value="1"/>
</dbReference>
<name>A0A482X1K9_LAOST</name>